<feature type="domain" description="F-box" evidence="1">
    <location>
        <begin position="21"/>
        <end position="64"/>
    </location>
</feature>
<reference evidence="4" key="1">
    <citation type="journal article" date="2017" name="Front. Plant Sci.">
        <title>Climate Clever Clovers: New Paradigm to Reduce the Environmental Footprint of Ruminants by Breeding Low Methanogenic Forages Utilizing Haplotype Variation.</title>
        <authorList>
            <person name="Kaur P."/>
            <person name="Appels R."/>
            <person name="Bayer P.E."/>
            <person name="Keeble-Gagnere G."/>
            <person name="Wang J."/>
            <person name="Hirakawa H."/>
            <person name="Shirasawa K."/>
            <person name="Vercoe P."/>
            <person name="Stefanova K."/>
            <person name="Durmic Z."/>
            <person name="Nichols P."/>
            <person name="Revell C."/>
            <person name="Isobe S.N."/>
            <person name="Edwards D."/>
            <person name="Erskine W."/>
        </authorList>
    </citation>
    <scope>NUCLEOTIDE SEQUENCE [LARGE SCALE GENOMIC DNA]</scope>
    <source>
        <strain evidence="4">cv. Daliak</strain>
    </source>
</reference>
<dbReference type="GO" id="GO:0019005">
    <property type="term" value="C:SCF ubiquitin ligase complex"/>
    <property type="evidence" value="ECO:0007669"/>
    <property type="project" value="TreeGrafter"/>
</dbReference>
<dbReference type="PANTHER" id="PTHR13318:SF106">
    <property type="entry name" value="F-BOX_LRR-REPEAT PROTEIN 2"/>
    <property type="match status" value="1"/>
</dbReference>
<dbReference type="InterPro" id="IPR057207">
    <property type="entry name" value="FBXL15_LRR"/>
</dbReference>
<name>A0A2Z6NEN0_TRISU</name>
<sequence>MELKRRKRNSLTPISHQLDFHLPEECWESVFKFFNEADGNDILYLKSLSVVSKQFLSITNRVRFSLTICDPAHPFLRQLFKRFPNLTSLNLTRFHGDLNKLLRQISCFPLNITSLNLSTIPSKGILTFSDKITTLTSLTWSNINSIDHYDLEYLADCFPLLEELDLSNPSSSHSMFREEKPHSWTLFKLRKVRLDCQHYISDQLLFDMFKNCKHLEEAIILGYDGITNTGIATALSQRPNLRSLSLSDTFGPFNNITKHFIDSLVSMKGLTCLDLFCSQISDELLYSIAREGLPLTRLVLQNCYNYSYAGIICLLSKCRQSLQHLDLLNADFLNDQHVVEFSLLLSNLVFINLSKCKMLTESALFTLVRNCASLREIEMESIGRKSLENPDSLMDIGVYPQLKSLYLADNPWLSDESIIKFASIIPNLQVLDLRNCIDISDEGIFQVLRRCCKIRYLNLAFCSRVKLHGLNFEVSKLEVLKLSHTMVDDETLHVISKNCCRLLQLKLECCDKVTEKGVNHVIENCTQLRKINLWNCCNVHNNVVDSMFKSRPSIRKIIAPIGFHLSDRKKKRFLLQGCILE</sequence>
<dbReference type="SUPFAM" id="SSF52047">
    <property type="entry name" value="RNI-like"/>
    <property type="match status" value="2"/>
</dbReference>
<feature type="domain" description="F-box/LRR-repeat protein 15-like leucin rich repeat" evidence="2">
    <location>
        <begin position="402"/>
        <end position="530"/>
    </location>
</feature>
<gene>
    <name evidence="3" type="ORF">TSUD_259100</name>
</gene>
<dbReference type="Pfam" id="PF25372">
    <property type="entry name" value="DUF7885"/>
    <property type="match status" value="2"/>
</dbReference>
<keyword evidence="4" id="KW-1185">Reference proteome</keyword>
<dbReference type="OrthoDB" id="6066220at2759"/>
<dbReference type="Gene3D" id="3.80.10.10">
    <property type="entry name" value="Ribonuclease Inhibitor"/>
    <property type="match status" value="3"/>
</dbReference>
<dbReference type="InterPro" id="IPR001810">
    <property type="entry name" value="F-box_dom"/>
</dbReference>
<feature type="domain" description="F-box/LRR-repeat protein 15-like leucin rich repeat" evidence="2">
    <location>
        <begin position="188"/>
        <end position="368"/>
    </location>
</feature>
<accession>A0A2Z6NEN0</accession>
<dbReference type="Proteomes" id="UP000242715">
    <property type="component" value="Unassembled WGS sequence"/>
</dbReference>
<dbReference type="Pfam" id="PF00646">
    <property type="entry name" value="F-box"/>
    <property type="match status" value="1"/>
</dbReference>
<dbReference type="InterPro" id="IPR032675">
    <property type="entry name" value="LRR_dom_sf"/>
</dbReference>
<dbReference type="SMART" id="SM00367">
    <property type="entry name" value="LRR_CC"/>
    <property type="match status" value="9"/>
</dbReference>
<protein>
    <submittedName>
        <fullName evidence="3">Uncharacterized protein</fullName>
    </submittedName>
</protein>
<evidence type="ECO:0000313" key="3">
    <source>
        <dbReference type="EMBL" id="GAU34830.1"/>
    </source>
</evidence>
<dbReference type="PANTHER" id="PTHR13318">
    <property type="entry name" value="PARTNER OF PAIRED, ISOFORM B-RELATED"/>
    <property type="match status" value="1"/>
</dbReference>
<dbReference type="AlphaFoldDB" id="A0A2Z6NEN0"/>
<evidence type="ECO:0000259" key="1">
    <source>
        <dbReference type="Pfam" id="PF00646"/>
    </source>
</evidence>
<dbReference type="InterPro" id="IPR006553">
    <property type="entry name" value="Leu-rich_rpt_Cys-con_subtyp"/>
</dbReference>
<dbReference type="GO" id="GO:0031146">
    <property type="term" value="P:SCF-dependent proteasomal ubiquitin-dependent protein catabolic process"/>
    <property type="evidence" value="ECO:0007669"/>
    <property type="project" value="TreeGrafter"/>
</dbReference>
<dbReference type="EMBL" id="DF973568">
    <property type="protein sequence ID" value="GAU34830.1"/>
    <property type="molecule type" value="Genomic_DNA"/>
</dbReference>
<evidence type="ECO:0000313" key="4">
    <source>
        <dbReference type="Proteomes" id="UP000242715"/>
    </source>
</evidence>
<organism evidence="3 4">
    <name type="scientific">Trifolium subterraneum</name>
    <name type="common">Subterranean clover</name>
    <dbReference type="NCBI Taxonomy" id="3900"/>
    <lineage>
        <taxon>Eukaryota</taxon>
        <taxon>Viridiplantae</taxon>
        <taxon>Streptophyta</taxon>
        <taxon>Embryophyta</taxon>
        <taxon>Tracheophyta</taxon>
        <taxon>Spermatophyta</taxon>
        <taxon>Magnoliopsida</taxon>
        <taxon>eudicotyledons</taxon>
        <taxon>Gunneridae</taxon>
        <taxon>Pentapetalae</taxon>
        <taxon>rosids</taxon>
        <taxon>fabids</taxon>
        <taxon>Fabales</taxon>
        <taxon>Fabaceae</taxon>
        <taxon>Papilionoideae</taxon>
        <taxon>50 kb inversion clade</taxon>
        <taxon>NPAAA clade</taxon>
        <taxon>Hologalegina</taxon>
        <taxon>IRL clade</taxon>
        <taxon>Trifolieae</taxon>
        <taxon>Trifolium</taxon>
    </lineage>
</organism>
<evidence type="ECO:0000259" key="2">
    <source>
        <dbReference type="Pfam" id="PF25372"/>
    </source>
</evidence>
<proteinExistence type="predicted"/>